<dbReference type="OrthoDB" id="3578209at2"/>
<dbReference type="AlphaFoldDB" id="A0A4R1HKQ8"/>
<feature type="transmembrane region" description="Helical" evidence="1">
    <location>
        <begin position="31"/>
        <end position="48"/>
    </location>
</feature>
<dbReference type="EMBL" id="SMFZ01000002">
    <property type="protein sequence ID" value="TCK22518.1"/>
    <property type="molecule type" value="Genomic_DNA"/>
</dbReference>
<keyword evidence="1" id="KW-1133">Transmembrane helix</keyword>
<protein>
    <submittedName>
        <fullName evidence="2">Uncharacterized protein</fullName>
    </submittedName>
</protein>
<sequence length="154" mass="16779">MDEEQARAALTEVERRRGEVTRIAARESSPLWFAVVAAAVVLALALVSDLRTQVPGWNGWFTKWGVPLLGLVVIAVCGWIVYRRAAVTAHRSATGRQMAEAAVALVAYYVAAMAVGIPMRSYDVPFDQTVSTVGSGVLVLAGWLVWRRVVARRV</sequence>
<feature type="transmembrane region" description="Helical" evidence="1">
    <location>
        <begin position="102"/>
        <end position="122"/>
    </location>
</feature>
<keyword evidence="3" id="KW-1185">Reference proteome</keyword>
<organism evidence="2 3">
    <name type="scientific">Pseudonocardia endophytica</name>
    <dbReference type="NCBI Taxonomy" id="401976"/>
    <lineage>
        <taxon>Bacteria</taxon>
        <taxon>Bacillati</taxon>
        <taxon>Actinomycetota</taxon>
        <taxon>Actinomycetes</taxon>
        <taxon>Pseudonocardiales</taxon>
        <taxon>Pseudonocardiaceae</taxon>
        <taxon>Pseudonocardia</taxon>
    </lineage>
</organism>
<name>A0A4R1HKQ8_PSEEN</name>
<evidence type="ECO:0000313" key="3">
    <source>
        <dbReference type="Proteomes" id="UP000295560"/>
    </source>
</evidence>
<evidence type="ECO:0000313" key="2">
    <source>
        <dbReference type="EMBL" id="TCK22518.1"/>
    </source>
</evidence>
<dbReference type="RefSeq" id="WP_132431441.1">
    <property type="nucleotide sequence ID" value="NZ_SMFZ01000002.1"/>
</dbReference>
<accession>A0A4R1HKQ8</accession>
<feature type="transmembrane region" description="Helical" evidence="1">
    <location>
        <begin position="128"/>
        <end position="146"/>
    </location>
</feature>
<feature type="transmembrane region" description="Helical" evidence="1">
    <location>
        <begin position="60"/>
        <end position="82"/>
    </location>
</feature>
<keyword evidence="1" id="KW-0472">Membrane</keyword>
<keyword evidence="1" id="KW-0812">Transmembrane</keyword>
<reference evidence="2 3" key="1">
    <citation type="submission" date="2019-03" db="EMBL/GenBank/DDBJ databases">
        <title>Sequencing the genomes of 1000 actinobacteria strains.</title>
        <authorList>
            <person name="Klenk H.-P."/>
        </authorList>
    </citation>
    <scope>NUCLEOTIDE SEQUENCE [LARGE SCALE GENOMIC DNA]</scope>
    <source>
        <strain evidence="2 3">DSM 44969</strain>
    </source>
</reference>
<evidence type="ECO:0000256" key="1">
    <source>
        <dbReference type="SAM" id="Phobius"/>
    </source>
</evidence>
<gene>
    <name evidence="2" type="ORF">EV378_6523</name>
</gene>
<comment type="caution">
    <text evidence="2">The sequence shown here is derived from an EMBL/GenBank/DDBJ whole genome shotgun (WGS) entry which is preliminary data.</text>
</comment>
<dbReference type="Proteomes" id="UP000295560">
    <property type="component" value="Unassembled WGS sequence"/>
</dbReference>
<proteinExistence type="predicted"/>